<evidence type="ECO:0008006" key="3">
    <source>
        <dbReference type="Google" id="ProtNLM"/>
    </source>
</evidence>
<reference evidence="2" key="1">
    <citation type="journal article" date="2022" name="Int. J. Syst. Evol. Microbiol.">
        <title>Anaeromyxobacter oryzae sp. nov., Anaeromyxobacter diazotrophicus sp. nov. and Anaeromyxobacter paludicola sp. nov., isolated from paddy soils.</title>
        <authorList>
            <person name="Itoh H."/>
            <person name="Xu Z."/>
            <person name="Mise K."/>
            <person name="Masuda Y."/>
            <person name="Ushijima N."/>
            <person name="Hayakawa C."/>
            <person name="Shiratori Y."/>
            <person name="Senoo K."/>
        </authorList>
    </citation>
    <scope>NUCLEOTIDE SEQUENCE [LARGE SCALE GENOMIC DNA]</scope>
    <source>
        <strain evidence="2">Red232</strain>
    </source>
</reference>
<evidence type="ECO:0000313" key="2">
    <source>
        <dbReference type="Proteomes" id="UP001162891"/>
    </source>
</evidence>
<proteinExistence type="predicted"/>
<evidence type="ECO:0000313" key="1">
    <source>
        <dbReference type="EMBL" id="BDG01688.1"/>
    </source>
</evidence>
<organism evidence="1 2">
    <name type="scientific">Anaeromyxobacter oryzae</name>
    <dbReference type="NCBI Taxonomy" id="2918170"/>
    <lineage>
        <taxon>Bacteria</taxon>
        <taxon>Pseudomonadati</taxon>
        <taxon>Myxococcota</taxon>
        <taxon>Myxococcia</taxon>
        <taxon>Myxococcales</taxon>
        <taxon>Cystobacterineae</taxon>
        <taxon>Anaeromyxobacteraceae</taxon>
        <taxon>Anaeromyxobacter</taxon>
    </lineage>
</organism>
<name>A0ABM7WQE4_9BACT</name>
<keyword evidence="2" id="KW-1185">Reference proteome</keyword>
<protein>
    <recommendedName>
        <fullName evidence="3">EamA family transporter</fullName>
    </recommendedName>
</protein>
<dbReference type="Proteomes" id="UP001162891">
    <property type="component" value="Chromosome"/>
</dbReference>
<gene>
    <name evidence="1" type="ORF">AMOR_06840</name>
</gene>
<sequence length="35" mass="3148">MTLAAAAALIGEPVGATTVVGGLVVLGGVALVQAG</sequence>
<accession>A0ABM7WQE4</accession>
<dbReference type="EMBL" id="AP025591">
    <property type="protein sequence ID" value="BDG01688.1"/>
    <property type="molecule type" value="Genomic_DNA"/>
</dbReference>